<keyword evidence="3" id="KW-1185">Reference proteome</keyword>
<feature type="compositionally biased region" description="Basic and acidic residues" evidence="1">
    <location>
        <begin position="1"/>
        <end position="10"/>
    </location>
</feature>
<dbReference type="Proteomes" id="UP001619887">
    <property type="component" value="Unassembled WGS sequence"/>
</dbReference>
<name>A0ABD2HB96_PAGBO</name>
<evidence type="ECO:0000256" key="1">
    <source>
        <dbReference type="SAM" id="MobiDB-lite"/>
    </source>
</evidence>
<reference evidence="2 3" key="2">
    <citation type="journal article" date="2024" name="G3 (Bethesda)">
        <title>The genome of the cryopelagic Antarctic bald notothen, Trematomus borchgrevinki.</title>
        <authorList>
            <person name="Rayamajhi N."/>
            <person name="Rivera-Colon A.G."/>
            <person name="Minhas B.F."/>
            <person name="Cheng C.C."/>
            <person name="Catchen J.M."/>
        </authorList>
    </citation>
    <scope>NUCLEOTIDE SEQUENCE [LARGE SCALE GENOMIC DNA]</scope>
    <source>
        <strain evidence="2">AGRC-2024</strain>
    </source>
</reference>
<organism evidence="2 3">
    <name type="scientific">Pagothenia borchgrevinki</name>
    <name type="common">Bald rockcod</name>
    <name type="synonym">Trematomus borchgrevinki</name>
    <dbReference type="NCBI Taxonomy" id="8213"/>
    <lineage>
        <taxon>Eukaryota</taxon>
        <taxon>Metazoa</taxon>
        <taxon>Chordata</taxon>
        <taxon>Craniata</taxon>
        <taxon>Vertebrata</taxon>
        <taxon>Euteleostomi</taxon>
        <taxon>Actinopterygii</taxon>
        <taxon>Neopterygii</taxon>
        <taxon>Teleostei</taxon>
        <taxon>Neoteleostei</taxon>
        <taxon>Acanthomorphata</taxon>
        <taxon>Eupercaria</taxon>
        <taxon>Perciformes</taxon>
        <taxon>Notothenioidei</taxon>
        <taxon>Nototheniidae</taxon>
        <taxon>Pagothenia</taxon>
    </lineage>
</organism>
<comment type="caution">
    <text evidence="2">The sequence shown here is derived from an EMBL/GenBank/DDBJ whole genome shotgun (WGS) entry which is preliminary data.</text>
</comment>
<gene>
    <name evidence="2" type="ORF">OYC64_002904</name>
</gene>
<accession>A0ABD2HB96</accession>
<reference evidence="2 3" key="1">
    <citation type="journal article" date="2022" name="G3 (Bethesda)">
        <title>Evaluating Illumina-, Nanopore-, and PacBio-based genome assembly strategies with the bald notothen, Trematomus borchgrevinki.</title>
        <authorList>
            <person name="Rayamajhi N."/>
            <person name="Cheng C.C."/>
            <person name="Catchen J.M."/>
        </authorList>
    </citation>
    <scope>NUCLEOTIDE SEQUENCE [LARGE SCALE GENOMIC DNA]</scope>
    <source>
        <strain evidence="2">AGRC-2024</strain>
    </source>
</reference>
<evidence type="ECO:0000313" key="2">
    <source>
        <dbReference type="EMBL" id="KAL3063215.1"/>
    </source>
</evidence>
<sequence length="131" mass="13507">MGQNQDKLEGGEQGLGEGSEEAKPGPDSGAAGSHSGDVMEGGSSCKEEEEEEEAGNSRKNLEEPDAQDLDGSRGQEPTTPSSEKHINVWVSPFAAREVRQGGAVGKEGAGGGGGGGEEEEEEEEEEAGRLH</sequence>
<feature type="region of interest" description="Disordered" evidence="1">
    <location>
        <begin position="1"/>
        <end position="131"/>
    </location>
</feature>
<proteinExistence type="predicted"/>
<evidence type="ECO:0000313" key="3">
    <source>
        <dbReference type="Proteomes" id="UP001619887"/>
    </source>
</evidence>
<dbReference type="EMBL" id="JBIYXZ010002071">
    <property type="protein sequence ID" value="KAL3063215.1"/>
    <property type="molecule type" value="Genomic_DNA"/>
</dbReference>
<protein>
    <submittedName>
        <fullName evidence="2">Uncharacterized protein</fullName>
    </submittedName>
</protein>
<dbReference type="AlphaFoldDB" id="A0ABD2HB96"/>
<feature type="compositionally biased region" description="Gly residues" evidence="1">
    <location>
        <begin position="102"/>
        <end position="115"/>
    </location>
</feature>
<feature type="compositionally biased region" description="Acidic residues" evidence="1">
    <location>
        <begin position="116"/>
        <end position="131"/>
    </location>
</feature>